<name>A0A6J6GWV7_9ZZZZ</name>
<keyword evidence="4" id="KW-0479">Metal-binding</keyword>
<gene>
    <name evidence="6" type="ORF">UFOPK1824_01024</name>
</gene>
<accession>A0A6J6GWV7</accession>
<evidence type="ECO:0000256" key="1">
    <source>
        <dbReference type="ARBA" id="ARBA00001946"/>
    </source>
</evidence>
<dbReference type="InterPro" id="IPR000092">
    <property type="entry name" value="Polyprenyl_synt"/>
</dbReference>
<dbReference type="PANTHER" id="PTHR12001:SF85">
    <property type="entry name" value="SHORT CHAIN ISOPRENYL DIPHOSPHATE SYNTHASE"/>
    <property type="match status" value="1"/>
</dbReference>
<dbReference type="PANTHER" id="PTHR12001">
    <property type="entry name" value="GERANYLGERANYL PYROPHOSPHATE SYNTHASE"/>
    <property type="match status" value="1"/>
</dbReference>
<organism evidence="6">
    <name type="scientific">freshwater metagenome</name>
    <dbReference type="NCBI Taxonomy" id="449393"/>
    <lineage>
        <taxon>unclassified sequences</taxon>
        <taxon>metagenomes</taxon>
        <taxon>ecological metagenomes</taxon>
    </lineage>
</organism>
<protein>
    <submittedName>
        <fullName evidence="6">Unannotated protein</fullName>
    </submittedName>
</protein>
<dbReference type="InterPro" id="IPR033749">
    <property type="entry name" value="Polyprenyl_synt_CS"/>
</dbReference>
<keyword evidence="3" id="KW-0808">Transferase</keyword>
<evidence type="ECO:0000256" key="3">
    <source>
        <dbReference type="ARBA" id="ARBA00022679"/>
    </source>
</evidence>
<proteinExistence type="inferred from homology"/>
<dbReference type="CDD" id="cd00685">
    <property type="entry name" value="Trans_IPPS_HT"/>
    <property type="match status" value="1"/>
</dbReference>
<dbReference type="SFLD" id="SFLDS00005">
    <property type="entry name" value="Isoprenoid_Synthase_Type_I"/>
    <property type="match status" value="1"/>
</dbReference>
<evidence type="ECO:0000256" key="2">
    <source>
        <dbReference type="ARBA" id="ARBA00006706"/>
    </source>
</evidence>
<sequence>MGAGSELSDSEMHAFASLELLQACALVHDDLMDASDTRRGEPAIHKLFETMHVAEKYQGKTTQFGLSASVLIGDLALIWSDLMLNSSGIKNESLLAALSVHDEMRVELIAGQYLDVFEQARGTQSVAQALNIARYKSAKYTIERPLHLGAAIAIPDAANRAQIVSIYSEFGLPLGEAFQLRDDLLGVFGDPKVTGKPAGDDLREGKRTVLMAMTHDRISGAAEAEFLTEFGNHDISASAIARLQEIIIETGAAMHVEDLIEELTSTALEAINRDEIDSQARNLLTEMAIIATKRNT</sequence>
<comment type="cofactor">
    <cofactor evidence="1">
        <name>Mg(2+)</name>
        <dbReference type="ChEBI" id="CHEBI:18420"/>
    </cofactor>
</comment>
<evidence type="ECO:0000256" key="5">
    <source>
        <dbReference type="ARBA" id="ARBA00022842"/>
    </source>
</evidence>
<dbReference type="AlphaFoldDB" id="A0A6J6GWV7"/>
<reference evidence="6" key="1">
    <citation type="submission" date="2020-05" db="EMBL/GenBank/DDBJ databases">
        <authorList>
            <person name="Chiriac C."/>
            <person name="Salcher M."/>
            <person name="Ghai R."/>
            <person name="Kavagutti S V."/>
        </authorList>
    </citation>
    <scope>NUCLEOTIDE SEQUENCE</scope>
</reference>
<dbReference type="GO" id="GO:0046872">
    <property type="term" value="F:metal ion binding"/>
    <property type="evidence" value="ECO:0007669"/>
    <property type="project" value="UniProtKB-KW"/>
</dbReference>
<dbReference type="PROSITE" id="PS00444">
    <property type="entry name" value="POLYPRENYL_SYNTHASE_2"/>
    <property type="match status" value="1"/>
</dbReference>
<dbReference type="PROSITE" id="PS00723">
    <property type="entry name" value="POLYPRENYL_SYNTHASE_1"/>
    <property type="match status" value="1"/>
</dbReference>
<evidence type="ECO:0000313" key="6">
    <source>
        <dbReference type="EMBL" id="CAB4605466.1"/>
    </source>
</evidence>
<keyword evidence="5" id="KW-0460">Magnesium</keyword>
<dbReference type="SUPFAM" id="SSF48576">
    <property type="entry name" value="Terpenoid synthases"/>
    <property type="match status" value="1"/>
</dbReference>
<dbReference type="GO" id="GO:0008299">
    <property type="term" value="P:isoprenoid biosynthetic process"/>
    <property type="evidence" value="ECO:0007669"/>
    <property type="project" value="InterPro"/>
</dbReference>
<dbReference type="GO" id="GO:0004659">
    <property type="term" value="F:prenyltransferase activity"/>
    <property type="evidence" value="ECO:0007669"/>
    <property type="project" value="InterPro"/>
</dbReference>
<dbReference type="EMBL" id="CAEZUM010000076">
    <property type="protein sequence ID" value="CAB4605466.1"/>
    <property type="molecule type" value="Genomic_DNA"/>
</dbReference>
<dbReference type="InterPro" id="IPR008949">
    <property type="entry name" value="Isoprenoid_synthase_dom_sf"/>
</dbReference>
<comment type="similarity">
    <text evidence="2">Belongs to the FPP/GGPP synthase family.</text>
</comment>
<evidence type="ECO:0000256" key="4">
    <source>
        <dbReference type="ARBA" id="ARBA00022723"/>
    </source>
</evidence>
<dbReference type="Pfam" id="PF00348">
    <property type="entry name" value="polyprenyl_synt"/>
    <property type="match status" value="1"/>
</dbReference>
<dbReference type="Gene3D" id="1.10.600.10">
    <property type="entry name" value="Farnesyl Diphosphate Synthase"/>
    <property type="match status" value="1"/>
</dbReference>